<evidence type="ECO:0000313" key="4">
    <source>
        <dbReference type="Proteomes" id="UP000244450"/>
    </source>
</evidence>
<dbReference type="Pfam" id="PF07971">
    <property type="entry name" value="Glyco_hydro_92"/>
    <property type="match status" value="1"/>
</dbReference>
<organism evidence="3 4">
    <name type="scientific">Chitinophaga parva</name>
    <dbReference type="NCBI Taxonomy" id="2169414"/>
    <lineage>
        <taxon>Bacteria</taxon>
        <taxon>Pseudomonadati</taxon>
        <taxon>Bacteroidota</taxon>
        <taxon>Chitinophagia</taxon>
        <taxon>Chitinophagales</taxon>
        <taxon>Chitinophagaceae</taxon>
        <taxon>Chitinophaga</taxon>
    </lineage>
</organism>
<evidence type="ECO:0000256" key="1">
    <source>
        <dbReference type="SAM" id="MobiDB-lite"/>
    </source>
</evidence>
<gene>
    <name evidence="3" type="ORF">DCC81_23750</name>
</gene>
<dbReference type="InterPro" id="IPR012939">
    <property type="entry name" value="Glyco_hydro_92"/>
</dbReference>
<dbReference type="Proteomes" id="UP000244450">
    <property type="component" value="Unassembled WGS sequence"/>
</dbReference>
<sequence>MEITGGSENKPYIQSLQMNGKGYDNTWLPWQAMRNGGSLHVEPGKTPHKNRGTRTAPPSFQ</sequence>
<feature type="region of interest" description="Disordered" evidence="1">
    <location>
        <begin position="35"/>
        <end position="61"/>
    </location>
</feature>
<reference evidence="3 4" key="1">
    <citation type="submission" date="2018-04" db="EMBL/GenBank/DDBJ databases">
        <title>Chitinophaga fuyangensis sp. nov., isolated from soil in a chemical factory.</title>
        <authorList>
            <person name="Chen K."/>
        </authorList>
    </citation>
    <scope>NUCLEOTIDE SEQUENCE [LARGE SCALE GENOMIC DNA]</scope>
    <source>
        <strain evidence="3 4">LY-1</strain>
    </source>
</reference>
<protein>
    <recommendedName>
        <fullName evidence="2">Glycosyl hydrolase family 92 domain-containing protein</fullName>
    </recommendedName>
</protein>
<keyword evidence="4" id="KW-1185">Reference proteome</keyword>
<name>A0A2T7BE66_9BACT</name>
<dbReference type="EMBL" id="QCYK01000003">
    <property type="protein sequence ID" value="PUZ23396.1"/>
    <property type="molecule type" value="Genomic_DNA"/>
</dbReference>
<dbReference type="AlphaFoldDB" id="A0A2T7BE66"/>
<evidence type="ECO:0000313" key="3">
    <source>
        <dbReference type="EMBL" id="PUZ23396.1"/>
    </source>
</evidence>
<evidence type="ECO:0000259" key="2">
    <source>
        <dbReference type="Pfam" id="PF07971"/>
    </source>
</evidence>
<comment type="caution">
    <text evidence="3">The sequence shown here is derived from an EMBL/GenBank/DDBJ whole genome shotgun (WGS) entry which is preliminary data.</text>
</comment>
<proteinExistence type="predicted"/>
<dbReference type="Gene3D" id="3.30.2080.10">
    <property type="entry name" value="GH92 mannosidase domain"/>
    <property type="match status" value="1"/>
</dbReference>
<feature type="domain" description="Glycosyl hydrolase family 92" evidence="2">
    <location>
        <begin position="5"/>
        <end position="42"/>
    </location>
</feature>
<accession>A0A2T7BE66</accession>